<name>A0A812LA46_9DINO</name>
<accession>A0A812LA46</accession>
<feature type="non-terminal residue" evidence="1">
    <location>
        <position position="157"/>
    </location>
</feature>
<sequence length="157" mass="17324">MARANMDISVRLSRAFEESYSDRGTGACQDMSWRHRIMEGSDEKRLTCEDYGAEEQHFSSKYHNLQNAHRNPRKPPRGLAAAVRGVDGAALASRDGSCAHGPTRAPKVSGTAISDGCLAKPLYFECVWTDERTKGSRDGPLWRPVPPPEYVALSDMA</sequence>
<protein>
    <submittedName>
        <fullName evidence="1">Uncharacterized protein</fullName>
    </submittedName>
</protein>
<evidence type="ECO:0000313" key="1">
    <source>
        <dbReference type="EMBL" id="CAE7243192.1"/>
    </source>
</evidence>
<reference evidence="1" key="1">
    <citation type="submission" date="2021-02" db="EMBL/GenBank/DDBJ databases">
        <authorList>
            <person name="Dougan E. K."/>
            <person name="Rhodes N."/>
            <person name="Thang M."/>
            <person name="Chan C."/>
        </authorList>
    </citation>
    <scope>NUCLEOTIDE SEQUENCE</scope>
</reference>
<gene>
    <name evidence="1" type="ORF">SNAT2548_LOCUS11243</name>
</gene>
<comment type="caution">
    <text evidence="1">The sequence shown here is derived from an EMBL/GenBank/DDBJ whole genome shotgun (WGS) entry which is preliminary data.</text>
</comment>
<proteinExistence type="predicted"/>
<dbReference type="AlphaFoldDB" id="A0A812LA46"/>
<dbReference type="Proteomes" id="UP000604046">
    <property type="component" value="Unassembled WGS sequence"/>
</dbReference>
<dbReference type="EMBL" id="CAJNDS010000999">
    <property type="protein sequence ID" value="CAE7243192.1"/>
    <property type="molecule type" value="Genomic_DNA"/>
</dbReference>
<keyword evidence="2" id="KW-1185">Reference proteome</keyword>
<organism evidence="1 2">
    <name type="scientific">Symbiodinium natans</name>
    <dbReference type="NCBI Taxonomy" id="878477"/>
    <lineage>
        <taxon>Eukaryota</taxon>
        <taxon>Sar</taxon>
        <taxon>Alveolata</taxon>
        <taxon>Dinophyceae</taxon>
        <taxon>Suessiales</taxon>
        <taxon>Symbiodiniaceae</taxon>
        <taxon>Symbiodinium</taxon>
    </lineage>
</organism>
<evidence type="ECO:0000313" key="2">
    <source>
        <dbReference type="Proteomes" id="UP000604046"/>
    </source>
</evidence>